<evidence type="ECO:0000256" key="4">
    <source>
        <dbReference type="ARBA" id="ARBA00022801"/>
    </source>
</evidence>
<keyword evidence="8" id="KW-0539">Nucleus</keyword>
<dbReference type="SMART" id="SM00490">
    <property type="entry name" value="HELICc"/>
    <property type="match status" value="1"/>
</dbReference>
<dbReference type="EMBL" id="JARQZJ010000042">
    <property type="protein sequence ID" value="KAK9877516.1"/>
    <property type="molecule type" value="Genomic_DNA"/>
</dbReference>
<feature type="compositionally biased region" description="Low complexity" evidence="9">
    <location>
        <begin position="405"/>
        <end position="420"/>
    </location>
</feature>
<comment type="subcellular location">
    <subcellularLocation>
        <location evidence="1">Nucleus</location>
    </subcellularLocation>
</comment>
<dbReference type="InterPro" id="IPR014001">
    <property type="entry name" value="Helicase_ATP-bd"/>
</dbReference>
<comment type="similarity">
    <text evidence="2">Belongs to the SNF2/RAD54 helicase family.</text>
</comment>
<feature type="compositionally biased region" description="Polar residues" evidence="9">
    <location>
        <begin position="856"/>
        <end position="867"/>
    </location>
</feature>
<keyword evidence="6" id="KW-0067">ATP-binding</keyword>
<feature type="compositionally biased region" description="Basic residues" evidence="9">
    <location>
        <begin position="765"/>
        <end position="780"/>
    </location>
</feature>
<feature type="domain" description="Helicase C-terminal" evidence="11">
    <location>
        <begin position="1355"/>
        <end position="1536"/>
    </location>
</feature>
<feature type="compositionally biased region" description="Polar residues" evidence="9">
    <location>
        <begin position="1314"/>
        <end position="1323"/>
    </location>
</feature>
<feature type="compositionally biased region" description="Basic and acidic residues" evidence="9">
    <location>
        <begin position="680"/>
        <end position="710"/>
    </location>
</feature>
<feature type="compositionally biased region" description="Basic and acidic residues" evidence="9">
    <location>
        <begin position="601"/>
        <end position="636"/>
    </location>
</feature>
<keyword evidence="7" id="KW-0238">DNA-binding</keyword>
<evidence type="ECO:0000256" key="5">
    <source>
        <dbReference type="ARBA" id="ARBA00022806"/>
    </source>
</evidence>
<feature type="domain" description="Helicase ATP-binding" evidence="10">
    <location>
        <begin position="946"/>
        <end position="1132"/>
    </location>
</feature>
<name>A0AAW1UC64_9CUCU</name>
<dbReference type="PANTHER" id="PTHR45797">
    <property type="entry name" value="RAD54-LIKE"/>
    <property type="match status" value="1"/>
</dbReference>
<dbReference type="InterPro" id="IPR000330">
    <property type="entry name" value="SNF2_N"/>
</dbReference>
<feature type="compositionally biased region" description="Basic and acidic residues" evidence="9">
    <location>
        <begin position="346"/>
        <end position="363"/>
    </location>
</feature>
<dbReference type="InterPro" id="IPR027417">
    <property type="entry name" value="P-loop_NTPase"/>
</dbReference>
<protein>
    <recommendedName>
        <fullName evidence="14">Transcriptional regulator ATRX homolog</fullName>
    </recommendedName>
</protein>
<evidence type="ECO:0008006" key="14">
    <source>
        <dbReference type="Google" id="ProtNLM"/>
    </source>
</evidence>
<feature type="compositionally biased region" description="Basic and acidic residues" evidence="9">
    <location>
        <begin position="176"/>
        <end position="202"/>
    </location>
</feature>
<feature type="compositionally biased region" description="Basic and acidic residues" evidence="9">
    <location>
        <begin position="530"/>
        <end position="562"/>
    </location>
</feature>
<feature type="region of interest" description="Disordered" evidence="9">
    <location>
        <begin position="1275"/>
        <end position="1327"/>
    </location>
</feature>
<dbReference type="CDD" id="cd18793">
    <property type="entry name" value="SF2_C_SNF"/>
    <property type="match status" value="1"/>
</dbReference>
<keyword evidence="5" id="KW-0347">Helicase</keyword>
<evidence type="ECO:0000313" key="13">
    <source>
        <dbReference type="Proteomes" id="UP001431783"/>
    </source>
</evidence>
<feature type="region of interest" description="Disordered" evidence="9">
    <location>
        <begin position="317"/>
        <end position="434"/>
    </location>
</feature>
<evidence type="ECO:0000256" key="9">
    <source>
        <dbReference type="SAM" id="MobiDB-lite"/>
    </source>
</evidence>
<proteinExistence type="inferred from homology"/>
<feature type="compositionally biased region" description="Basic and acidic residues" evidence="9">
    <location>
        <begin position="834"/>
        <end position="846"/>
    </location>
</feature>
<feature type="compositionally biased region" description="Basic and acidic residues" evidence="9">
    <location>
        <begin position="379"/>
        <end position="401"/>
    </location>
</feature>
<evidence type="ECO:0000313" key="12">
    <source>
        <dbReference type="EMBL" id="KAK9877516.1"/>
    </source>
</evidence>
<evidence type="ECO:0000256" key="8">
    <source>
        <dbReference type="ARBA" id="ARBA00023242"/>
    </source>
</evidence>
<dbReference type="Pfam" id="PF00271">
    <property type="entry name" value="Helicase_C"/>
    <property type="match status" value="1"/>
</dbReference>
<feature type="region of interest" description="Disordered" evidence="9">
    <location>
        <begin position="79"/>
        <end position="122"/>
    </location>
</feature>
<feature type="compositionally biased region" description="Low complexity" evidence="9">
    <location>
        <begin position="231"/>
        <end position="240"/>
    </location>
</feature>
<dbReference type="PROSITE" id="PS51194">
    <property type="entry name" value="HELICASE_CTER"/>
    <property type="match status" value="1"/>
</dbReference>
<feature type="compositionally biased region" description="Basic and acidic residues" evidence="9">
    <location>
        <begin position="108"/>
        <end position="120"/>
    </location>
</feature>
<dbReference type="InterPro" id="IPR049730">
    <property type="entry name" value="SNF2/RAD54-like_C"/>
</dbReference>
<evidence type="ECO:0000256" key="6">
    <source>
        <dbReference type="ARBA" id="ARBA00022840"/>
    </source>
</evidence>
<evidence type="ECO:0000256" key="3">
    <source>
        <dbReference type="ARBA" id="ARBA00022741"/>
    </source>
</evidence>
<dbReference type="GO" id="GO:0004386">
    <property type="term" value="F:helicase activity"/>
    <property type="evidence" value="ECO:0007669"/>
    <property type="project" value="UniProtKB-KW"/>
</dbReference>
<feature type="region of interest" description="Disordered" evidence="9">
    <location>
        <begin position="447"/>
        <end position="876"/>
    </location>
</feature>
<keyword evidence="13" id="KW-1185">Reference proteome</keyword>
<feature type="compositionally biased region" description="Basic and acidic residues" evidence="9">
    <location>
        <begin position="219"/>
        <end position="230"/>
    </location>
</feature>
<organism evidence="12 13">
    <name type="scientific">Henosepilachna vigintioctopunctata</name>
    <dbReference type="NCBI Taxonomy" id="420089"/>
    <lineage>
        <taxon>Eukaryota</taxon>
        <taxon>Metazoa</taxon>
        <taxon>Ecdysozoa</taxon>
        <taxon>Arthropoda</taxon>
        <taxon>Hexapoda</taxon>
        <taxon>Insecta</taxon>
        <taxon>Pterygota</taxon>
        <taxon>Neoptera</taxon>
        <taxon>Endopterygota</taxon>
        <taxon>Coleoptera</taxon>
        <taxon>Polyphaga</taxon>
        <taxon>Cucujiformia</taxon>
        <taxon>Coccinelloidea</taxon>
        <taxon>Coccinellidae</taxon>
        <taxon>Epilachninae</taxon>
        <taxon>Epilachnini</taxon>
        <taxon>Henosepilachna</taxon>
    </lineage>
</organism>
<evidence type="ECO:0000256" key="2">
    <source>
        <dbReference type="ARBA" id="ARBA00007025"/>
    </source>
</evidence>
<dbReference type="Gene3D" id="3.40.50.10810">
    <property type="entry name" value="Tandem AAA-ATPase domain"/>
    <property type="match status" value="1"/>
</dbReference>
<dbReference type="GO" id="GO:0005524">
    <property type="term" value="F:ATP binding"/>
    <property type="evidence" value="ECO:0007669"/>
    <property type="project" value="UniProtKB-KW"/>
</dbReference>
<evidence type="ECO:0000259" key="11">
    <source>
        <dbReference type="PROSITE" id="PS51194"/>
    </source>
</evidence>
<dbReference type="SMART" id="SM00487">
    <property type="entry name" value="DEXDc"/>
    <property type="match status" value="1"/>
</dbReference>
<dbReference type="InterPro" id="IPR044574">
    <property type="entry name" value="ARIP4-like"/>
</dbReference>
<feature type="compositionally biased region" description="Basic and acidic residues" evidence="9">
    <location>
        <begin position="649"/>
        <end position="658"/>
    </location>
</feature>
<accession>A0AAW1UC64</accession>
<feature type="compositionally biased region" description="Low complexity" evidence="9">
    <location>
        <begin position="810"/>
        <end position="819"/>
    </location>
</feature>
<dbReference type="Gene3D" id="1.20.120.850">
    <property type="entry name" value="SWI2/SNF2 ATPases, N-terminal domain"/>
    <property type="match status" value="1"/>
</dbReference>
<reference evidence="12 13" key="1">
    <citation type="submission" date="2023-03" db="EMBL/GenBank/DDBJ databases">
        <title>Genome insight into feeding habits of ladybird beetles.</title>
        <authorList>
            <person name="Li H.-S."/>
            <person name="Huang Y.-H."/>
            <person name="Pang H."/>
        </authorList>
    </citation>
    <scope>NUCLEOTIDE SEQUENCE [LARGE SCALE GENOMIC DNA]</scope>
    <source>
        <strain evidence="12">SYSU_2023b</strain>
        <tissue evidence="12">Whole body</tissue>
    </source>
</reference>
<dbReference type="PROSITE" id="PS51192">
    <property type="entry name" value="HELICASE_ATP_BIND_1"/>
    <property type="match status" value="1"/>
</dbReference>
<feature type="region of interest" description="Disordered" evidence="9">
    <location>
        <begin position="172"/>
        <end position="244"/>
    </location>
</feature>
<keyword evidence="3" id="KW-0547">Nucleotide-binding</keyword>
<dbReference type="GO" id="GO:0003677">
    <property type="term" value="F:DNA binding"/>
    <property type="evidence" value="ECO:0007669"/>
    <property type="project" value="UniProtKB-KW"/>
</dbReference>
<dbReference type="Pfam" id="PF00176">
    <property type="entry name" value="SNF2-rel_dom"/>
    <property type="match status" value="1"/>
</dbReference>
<feature type="compositionally biased region" description="Basic and acidic residues" evidence="9">
    <location>
        <begin position="82"/>
        <end position="99"/>
    </location>
</feature>
<sequence length="1751" mass="201563">MSDFDERLKDLLKYFTKISDVSKKAKDEISKYMKLDKSTESARKDTKKTLIRLTDNLIILIEEVTNFKKDSDLSKLVTDEQINEKPTQEDADTQNEKEITPGVSSEKQLSEENKENEKETTNVSDIKPLLKIVDFSKLVDPRNLELMDRNHKRKQKQKQNKISVIVLISSDEEGPTEAHSKNLKLKKDVSSHSNLDNKKESNNSKTSSQKPVNQAHKAKSNDPKDTEKSKSINSSTSTNSLKESVKDDNTNLILKNDKRFKEKAYVKLLRIPCEEMKEFYSTNREHNEKNVAISKLRKRNRSTASVLDEKTGELINPEVLSDGKKEPDEKKASKKNVLSGKISKQKALDKVTKKPDSSEKSDDSSEDIQSRFTTRIKKKKEDKPKKLNKKNKDNFEIKDNESENDVNSNNEENESNQNNQRDILNKTPELCDKEVSKNTIAEVEDNIVESNSDKISDTISRNKISLVLPVPLSDSESDYSTEENSNKSEKISQCVEKKKDSQDSESHGHEKSLGENRSHENTNLNNTLCEDIKEKSNEKPQSKSRKEVKDNGKASEKEEAEIHSSNVRRKKSKKEEQTKEKSQDESEEKRQDETVLDENISGEKKNCDKAGDEQNINCEEKRTKLKETTKKNDKKSASQSDEDMFDNESQNKNKDSSNKKKIKHSKGNSPHKMVSDSEEETTKELREDSSDKEAEHLKENRTNSDFHSDASVDCEQDESNKKESGVSSDSDIDIKKKRKRSENQSSENDVDHTSEDSEDFGAFYKKNKMLRSRQLKKNKMKGIISDSEEDAEQKKSENSGSECESKKSSEQSGNNSSSEIETKKTKSKKRRIIKNNEDSDSSDAKTTRKKIKKVISKNSLSESTKQANAEERERKQRIAEKQKKYNQVYENIDIASSKVDKLVLDIDEETNEPLLEVNKFLVSKLKPHQASGIQFMWDACFESLKRAQESTGSGCILAHCMGLGKTLQVIALVNTLIENSEKTKIRKVLVVTPLSTILNWKAEFKNWLSGKEDYDIYELVTCRPQNSERSFYINRWHKQGGVMIMSYSMFRNLSNDTNKKNKKFRDNFIQGLLDPGPDLVICDEGHLLKNEKTSISIAMNKIKTRRRIVLTGTPLQNNLKEYYCMVQFVKPNLLGTYKEYLNRFVNPITNGQYIDSTQYDINIMRRRSHVLHKLLDGIVQRRDYAILSPYLPPKFEYILFLTLTETQKKLYTHYLKHFSRKAKDDSSSRTSYLFQDFQAFSRICIHPRVLLDKSVDDQNKYQSDEESIGSLKNFIDDASDSTSKSDTSDSESGEDKDIQKKSKKKSKSKRVTRSQKSNENYVSDSEDEEAQKEWWQQYCDGDELDNLGNSTKLLVLFEILKECEQIGDKVLVFSQSLYALNAIEHFLEKVDEATQNGNADEKTCGFTGSWVPGLDYFRLDGSTNCNLRSNWCDAFNKEDNSRARLFLLSTKAGGLGINLVAANRVIIFDVSWNPSSDLQSIYRVYRFGQLKPSYIYRFVIYGTMEMKIYERQVTKQAISKRVIDEQQIDRHYNQNDLTELYKFDQADDEDRPTPLVPQDVLLAELLQHHEKSIFKYHEHQSLLANKEDETLNEEERKAAWEEFENEKVERTKQTLIGKFSVSTVQLALKSIIQKDNPTWNNSQILSIIPQLIQQLNIQLGAKDMTMYNRINAEVKLMQEEYTRKMQMQFYQYKMQMEAQRQQQLGFLGTQPNPFANYGNYQSLPRFIHNPGFIPSVPSSSTVNPSEIVELN</sequence>
<dbReference type="Proteomes" id="UP001431783">
    <property type="component" value="Unassembled WGS sequence"/>
</dbReference>
<gene>
    <name evidence="12" type="ORF">WA026_018624</name>
</gene>
<dbReference type="GO" id="GO:0016887">
    <property type="term" value="F:ATP hydrolysis activity"/>
    <property type="evidence" value="ECO:0007669"/>
    <property type="project" value="InterPro"/>
</dbReference>
<feature type="compositionally biased region" description="Basic residues" evidence="9">
    <location>
        <begin position="1301"/>
        <end position="1313"/>
    </location>
</feature>
<dbReference type="Gene3D" id="3.40.50.300">
    <property type="entry name" value="P-loop containing nucleotide triphosphate hydrolases"/>
    <property type="match status" value="2"/>
</dbReference>
<dbReference type="PANTHER" id="PTHR45797:SF3">
    <property type="entry name" value="TRANSCRIPTIONAL REGULATOR ATRX HOMOLOG"/>
    <property type="match status" value="1"/>
</dbReference>
<feature type="compositionally biased region" description="Basic and acidic residues" evidence="9">
    <location>
        <begin position="792"/>
        <end position="809"/>
    </location>
</feature>
<comment type="caution">
    <text evidence="12">The sequence shown here is derived from an EMBL/GenBank/DDBJ whole genome shotgun (WGS) entry which is preliminary data.</text>
</comment>
<keyword evidence="4" id="KW-0378">Hydrolase</keyword>
<feature type="compositionally biased region" description="Basic and acidic residues" evidence="9">
    <location>
        <begin position="484"/>
        <end position="520"/>
    </location>
</feature>
<feature type="compositionally biased region" description="Basic and acidic residues" evidence="9">
    <location>
        <begin position="321"/>
        <end position="331"/>
    </location>
</feature>
<dbReference type="InterPro" id="IPR038718">
    <property type="entry name" value="SNF2-like_sf"/>
</dbReference>
<dbReference type="InterPro" id="IPR001650">
    <property type="entry name" value="Helicase_C-like"/>
</dbReference>
<feature type="compositionally biased region" description="Basic and acidic residues" evidence="9">
    <location>
        <begin position="573"/>
        <end position="593"/>
    </location>
</feature>
<evidence type="ECO:0000256" key="7">
    <source>
        <dbReference type="ARBA" id="ARBA00023125"/>
    </source>
</evidence>
<dbReference type="SUPFAM" id="SSF52540">
    <property type="entry name" value="P-loop containing nucleoside triphosphate hydrolases"/>
    <property type="match status" value="2"/>
</dbReference>
<evidence type="ECO:0000256" key="1">
    <source>
        <dbReference type="ARBA" id="ARBA00004123"/>
    </source>
</evidence>
<dbReference type="GO" id="GO:0005634">
    <property type="term" value="C:nucleus"/>
    <property type="evidence" value="ECO:0007669"/>
    <property type="project" value="UniProtKB-SubCell"/>
</dbReference>
<evidence type="ECO:0000259" key="10">
    <source>
        <dbReference type="PROSITE" id="PS51192"/>
    </source>
</evidence>